<feature type="non-terminal residue" evidence="2">
    <location>
        <position position="36"/>
    </location>
</feature>
<reference evidence="2" key="1">
    <citation type="submission" date="2020-02" db="EMBL/GenBank/DDBJ databases">
        <authorList>
            <person name="Meier V. D."/>
        </authorList>
    </citation>
    <scope>NUCLEOTIDE SEQUENCE</scope>
    <source>
        <strain evidence="2">AVDCRST_MAG52</strain>
    </source>
</reference>
<evidence type="ECO:0000313" key="2">
    <source>
        <dbReference type="EMBL" id="CAA9272943.1"/>
    </source>
</evidence>
<feature type="non-terminal residue" evidence="2">
    <location>
        <position position="1"/>
    </location>
</feature>
<dbReference type="EMBL" id="CADCTN010000227">
    <property type="protein sequence ID" value="CAA9272943.1"/>
    <property type="molecule type" value="Genomic_DNA"/>
</dbReference>
<feature type="region of interest" description="Disordered" evidence="1">
    <location>
        <begin position="1"/>
        <end position="36"/>
    </location>
</feature>
<proteinExistence type="predicted"/>
<dbReference type="AlphaFoldDB" id="A0A6J4J7W6"/>
<gene>
    <name evidence="2" type="ORF">AVDCRST_MAG52-3352</name>
</gene>
<name>A0A6J4J7W6_9ACTN</name>
<accession>A0A6J4J7W6</accession>
<evidence type="ECO:0000256" key="1">
    <source>
        <dbReference type="SAM" id="MobiDB-lite"/>
    </source>
</evidence>
<organism evidence="2">
    <name type="scientific">uncultured Blastococcus sp</name>
    <dbReference type="NCBI Taxonomy" id="217144"/>
    <lineage>
        <taxon>Bacteria</taxon>
        <taxon>Bacillati</taxon>
        <taxon>Actinomycetota</taxon>
        <taxon>Actinomycetes</taxon>
        <taxon>Geodermatophilales</taxon>
        <taxon>Geodermatophilaceae</taxon>
        <taxon>Blastococcus</taxon>
        <taxon>environmental samples</taxon>
    </lineage>
</organism>
<protein>
    <submittedName>
        <fullName evidence="2">Transcriptional regulator, ArsR family</fullName>
    </submittedName>
</protein>
<sequence length="36" mass="3696">PASGGPGRPLPGSARRGPDRAGRRAGTRNGDRAERL</sequence>